<dbReference type="AlphaFoldDB" id="A0A6C0JMX5"/>
<dbReference type="EMBL" id="MN740673">
    <property type="protein sequence ID" value="QHU07125.1"/>
    <property type="molecule type" value="Genomic_DNA"/>
</dbReference>
<sequence>MLSQKQKNQITASASHEKKQDIEVKPFTWVMNFLMLGAGCGYRITPGDVAKIPKAKHALIVRKETNDADYIVPDSREGWVKFLGRVLKAHFYSGESFTYSCVLLRSRGAPIKGFGGLASGPEVLCDGIKKISDVLNKKSGQKITPVDALDIMNIIGMIVVSGNVRRSAQLALGDCKDMEYLRAK</sequence>
<organism evidence="2">
    <name type="scientific">viral metagenome</name>
    <dbReference type="NCBI Taxonomy" id="1070528"/>
    <lineage>
        <taxon>unclassified sequences</taxon>
        <taxon>metagenomes</taxon>
        <taxon>organismal metagenomes</taxon>
    </lineage>
</organism>
<dbReference type="InterPro" id="IPR054158">
    <property type="entry name" value="RNR-II_ins_dom"/>
</dbReference>
<evidence type="ECO:0000313" key="2">
    <source>
        <dbReference type="EMBL" id="QHU07125.1"/>
    </source>
</evidence>
<accession>A0A6C0JMX5</accession>
<name>A0A6C0JMX5_9ZZZZ</name>
<evidence type="ECO:0000259" key="1">
    <source>
        <dbReference type="Pfam" id="PF21995"/>
    </source>
</evidence>
<protein>
    <recommendedName>
        <fullName evidence="1">B12-dependent ribonucleotide reductase insertion domain-containing protein</fullName>
    </recommendedName>
</protein>
<dbReference type="Pfam" id="PF21995">
    <property type="entry name" value="RNR-II_ins_dom"/>
    <property type="match status" value="1"/>
</dbReference>
<reference evidence="2" key="1">
    <citation type="journal article" date="2020" name="Nature">
        <title>Giant virus diversity and host interactions through global metagenomics.</title>
        <authorList>
            <person name="Schulz F."/>
            <person name="Roux S."/>
            <person name="Paez-Espino D."/>
            <person name="Jungbluth S."/>
            <person name="Walsh D.A."/>
            <person name="Denef V.J."/>
            <person name="McMahon K.D."/>
            <person name="Konstantinidis K.T."/>
            <person name="Eloe-Fadrosh E.A."/>
            <person name="Kyrpides N.C."/>
            <person name="Woyke T."/>
        </authorList>
    </citation>
    <scope>NUCLEOTIDE SEQUENCE</scope>
    <source>
        <strain evidence="2">GVMAG-S-1038524-41</strain>
    </source>
</reference>
<proteinExistence type="predicted"/>
<dbReference type="Gene3D" id="3.30.1620.10">
    <property type="entry name" value="b-12 dependent (class ii) ribonucleotide reductase, Chain A, Domain 2"/>
    <property type="match status" value="1"/>
</dbReference>
<dbReference type="SUPFAM" id="SSF51998">
    <property type="entry name" value="PFL-like glycyl radical enzymes"/>
    <property type="match status" value="1"/>
</dbReference>
<feature type="domain" description="B12-dependent ribonucleotide reductase insertion" evidence="1">
    <location>
        <begin position="63"/>
        <end position="135"/>
    </location>
</feature>